<gene>
    <name evidence="12" type="ORF">DNG_08355</name>
</gene>
<name>A0AAE8SYE7_9PEZI</name>
<dbReference type="GO" id="GO:0006886">
    <property type="term" value="P:intracellular protein transport"/>
    <property type="evidence" value="ECO:0007669"/>
    <property type="project" value="InterPro"/>
</dbReference>
<dbReference type="SUPFAM" id="SSF58038">
    <property type="entry name" value="SNARE fusion complex"/>
    <property type="match status" value="1"/>
</dbReference>
<dbReference type="SMART" id="SM00397">
    <property type="entry name" value="t_SNARE"/>
    <property type="match status" value="1"/>
</dbReference>
<accession>A0AAE8SYE7</accession>
<dbReference type="GO" id="GO:0048280">
    <property type="term" value="P:vesicle fusion with Golgi apparatus"/>
    <property type="evidence" value="ECO:0007669"/>
    <property type="project" value="TreeGrafter"/>
</dbReference>
<evidence type="ECO:0000256" key="5">
    <source>
        <dbReference type="ARBA" id="ARBA00022927"/>
    </source>
</evidence>
<dbReference type="Gene3D" id="1.20.5.110">
    <property type="match status" value="1"/>
</dbReference>
<dbReference type="InterPro" id="IPR010989">
    <property type="entry name" value="SNARE"/>
</dbReference>
<evidence type="ECO:0000313" key="12">
    <source>
        <dbReference type="EMBL" id="SPO05668.1"/>
    </source>
</evidence>
<feature type="transmembrane region" description="Helical" evidence="10">
    <location>
        <begin position="208"/>
        <end position="227"/>
    </location>
</feature>
<evidence type="ECO:0000256" key="3">
    <source>
        <dbReference type="ARBA" id="ARBA00022448"/>
    </source>
</evidence>
<dbReference type="PANTHER" id="PTHR21230">
    <property type="entry name" value="VESICLE TRANSPORT V-SNARE PROTEIN VTI1-RELATED"/>
    <property type="match status" value="1"/>
</dbReference>
<dbReference type="FunFam" id="1.20.5.110:FF:000002">
    <property type="entry name" value="Vesicle transport through interaction with t-SNAREsB"/>
    <property type="match status" value="1"/>
</dbReference>
<feature type="domain" description="T-SNARE coiled-coil homology" evidence="11">
    <location>
        <begin position="132"/>
        <end position="199"/>
    </location>
</feature>
<protein>
    <submittedName>
        <fullName evidence="12">Related to VTI1 - v-SNARE: involved in Golgi retrograde protein traffic</fullName>
    </submittedName>
</protein>
<dbReference type="GO" id="GO:0005484">
    <property type="term" value="F:SNAP receptor activity"/>
    <property type="evidence" value="ECO:0007669"/>
    <property type="project" value="TreeGrafter"/>
</dbReference>
<keyword evidence="4 10" id="KW-0812">Transmembrane</keyword>
<evidence type="ECO:0000256" key="1">
    <source>
        <dbReference type="ARBA" id="ARBA00004211"/>
    </source>
</evidence>
<comment type="caution">
    <text evidence="12">The sequence shown here is derived from an EMBL/GenBank/DDBJ whole genome shotgun (WGS) entry which is preliminary data.</text>
</comment>
<evidence type="ECO:0000256" key="8">
    <source>
        <dbReference type="ARBA" id="ARBA00023136"/>
    </source>
</evidence>
<keyword evidence="13" id="KW-1185">Reference proteome</keyword>
<organism evidence="12 13">
    <name type="scientific">Cephalotrichum gorgonifer</name>
    <dbReference type="NCBI Taxonomy" id="2041049"/>
    <lineage>
        <taxon>Eukaryota</taxon>
        <taxon>Fungi</taxon>
        <taxon>Dikarya</taxon>
        <taxon>Ascomycota</taxon>
        <taxon>Pezizomycotina</taxon>
        <taxon>Sordariomycetes</taxon>
        <taxon>Hypocreomycetidae</taxon>
        <taxon>Microascales</taxon>
        <taxon>Microascaceae</taxon>
        <taxon>Cephalotrichum</taxon>
    </lineage>
</organism>
<dbReference type="GO" id="GO:0016236">
    <property type="term" value="P:macroautophagy"/>
    <property type="evidence" value="ECO:0007669"/>
    <property type="project" value="TreeGrafter"/>
</dbReference>
<evidence type="ECO:0000256" key="4">
    <source>
        <dbReference type="ARBA" id="ARBA00022692"/>
    </source>
</evidence>
<dbReference type="InterPro" id="IPR038407">
    <property type="entry name" value="v-SNARE_N_sf"/>
</dbReference>
<dbReference type="GO" id="GO:0031201">
    <property type="term" value="C:SNARE complex"/>
    <property type="evidence" value="ECO:0007669"/>
    <property type="project" value="TreeGrafter"/>
</dbReference>
<dbReference type="GO" id="GO:0005794">
    <property type="term" value="C:Golgi apparatus"/>
    <property type="evidence" value="ECO:0007669"/>
    <property type="project" value="TreeGrafter"/>
</dbReference>
<evidence type="ECO:0000256" key="2">
    <source>
        <dbReference type="ARBA" id="ARBA00006108"/>
    </source>
</evidence>
<dbReference type="Gene3D" id="1.20.58.400">
    <property type="entry name" value="t-snare proteins"/>
    <property type="match status" value="1"/>
</dbReference>
<evidence type="ECO:0000256" key="9">
    <source>
        <dbReference type="SAM" id="Coils"/>
    </source>
</evidence>
<dbReference type="InterPro" id="IPR000727">
    <property type="entry name" value="T_SNARE_dom"/>
</dbReference>
<dbReference type="GO" id="GO:0006891">
    <property type="term" value="P:intra-Golgi vesicle-mediated transport"/>
    <property type="evidence" value="ECO:0007669"/>
    <property type="project" value="TreeGrafter"/>
</dbReference>
<dbReference type="SUPFAM" id="SSF47661">
    <property type="entry name" value="t-snare proteins"/>
    <property type="match status" value="1"/>
</dbReference>
<comment type="similarity">
    <text evidence="2">Belongs to the VTI1 family.</text>
</comment>
<evidence type="ECO:0000256" key="10">
    <source>
        <dbReference type="SAM" id="Phobius"/>
    </source>
</evidence>
<keyword evidence="8 10" id="KW-0472">Membrane</keyword>
<dbReference type="PANTHER" id="PTHR21230:SF26">
    <property type="entry name" value="VESICLE TRANSPORT THROUGH INTERACTION WITH T-SNARES HOMOLOG 1A"/>
    <property type="match status" value="1"/>
</dbReference>
<dbReference type="GO" id="GO:0005789">
    <property type="term" value="C:endoplasmic reticulum membrane"/>
    <property type="evidence" value="ECO:0007669"/>
    <property type="project" value="TreeGrafter"/>
</dbReference>
<dbReference type="AlphaFoldDB" id="A0AAE8SYE7"/>
<proteinExistence type="inferred from homology"/>
<dbReference type="GO" id="GO:0000149">
    <property type="term" value="F:SNARE binding"/>
    <property type="evidence" value="ECO:0007669"/>
    <property type="project" value="TreeGrafter"/>
</dbReference>
<evidence type="ECO:0000313" key="13">
    <source>
        <dbReference type="Proteomes" id="UP001187682"/>
    </source>
</evidence>
<dbReference type="InterPro" id="IPR007705">
    <property type="entry name" value="Vesicle_trsprt_v-SNARE_N"/>
</dbReference>
<keyword evidence="6 10" id="KW-1133">Transmembrane helix</keyword>
<dbReference type="EMBL" id="ONZQ02000013">
    <property type="protein sequence ID" value="SPO05668.1"/>
    <property type="molecule type" value="Genomic_DNA"/>
</dbReference>
<dbReference type="Pfam" id="PF05008">
    <property type="entry name" value="V-SNARE"/>
    <property type="match status" value="1"/>
</dbReference>
<sequence>MANPLDTDAGSELFASYEAEFKVVLADLEQKLDQIPELSGEPRKAAVSQAERALEEADELLGQMRLEKQNIPSTSRPKINSRLRTYESTVTASKSKLASLSSDRAALFAGRYTDDPSAPGSSSDIHLAQRQQLLTSTERLDRSSQRLKASQALANETEAIGAAALADLHTQRETIMHTQGVLSQSEGYVDRSVKTLRGMARRMATNKIITIAIITILVLLIIAVIFSKFR</sequence>
<dbReference type="Proteomes" id="UP001187682">
    <property type="component" value="Unassembled WGS sequence"/>
</dbReference>
<keyword evidence="3" id="KW-0813">Transport</keyword>
<keyword evidence="5" id="KW-0653">Protein transport</keyword>
<reference evidence="12" key="1">
    <citation type="submission" date="2018-03" db="EMBL/GenBank/DDBJ databases">
        <authorList>
            <person name="Guldener U."/>
        </authorList>
    </citation>
    <scope>NUCLEOTIDE SEQUENCE</scope>
</reference>
<dbReference type="Pfam" id="PF12352">
    <property type="entry name" value="V-SNARE_C"/>
    <property type="match status" value="1"/>
</dbReference>
<dbReference type="GO" id="GO:0006896">
    <property type="term" value="P:Golgi to vacuole transport"/>
    <property type="evidence" value="ECO:0007669"/>
    <property type="project" value="TreeGrafter"/>
</dbReference>
<comment type="subcellular location">
    <subcellularLocation>
        <location evidence="1">Membrane</location>
        <topology evidence="1">Single-pass type IV membrane protein</topology>
    </subcellularLocation>
</comment>
<dbReference type="GO" id="GO:0042147">
    <property type="term" value="P:retrograde transport, endosome to Golgi"/>
    <property type="evidence" value="ECO:0007669"/>
    <property type="project" value="TreeGrafter"/>
</dbReference>
<dbReference type="GO" id="GO:0005829">
    <property type="term" value="C:cytosol"/>
    <property type="evidence" value="ECO:0007669"/>
    <property type="project" value="GOC"/>
</dbReference>
<keyword evidence="7 9" id="KW-0175">Coiled coil</keyword>
<dbReference type="CDD" id="cd15862">
    <property type="entry name" value="SNARE_Vti1"/>
    <property type="match status" value="1"/>
</dbReference>
<dbReference type="GO" id="GO:0031902">
    <property type="term" value="C:late endosome membrane"/>
    <property type="evidence" value="ECO:0007669"/>
    <property type="project" value="TreeGrafter"/>
</dbReference>
<evidence type="ECO:0000259" key="11">
    <source>
        <dbReference type="SMART" id="SM00397"/>
    </source>
</evidence>
<evidence type="ECO:0000256" key="7">
    <source>
        <dbReference type="ARBA" id="ARBA00023054"/>
    </source>
</evidence>
<evidence type="ECO:0000256" key="6">
    <source>
        <dbReference type="ARBA" id="ARBA00022989"/>
    </source>
</evidence>
<dbReference type="GO" id="GO:0012507">
    <property type="term" value="C:ER to Golgi transport vesicle membrane"/>
    <property type="evidence" value="ECO:0007669"/>
    <property type="project" value="TreeGrafter"/>
</dbReference>
<feature type="coiled-coil region" evidence="9">
    <location>
        <begin position="43"/>
        <end position="70"/>
    </location>
</feature>